<feature type="region of interest" description="Disordered" evidence="1">
    <location>
        <begin position="64"/>
        <end position="99"/>
    </location>
</feature>
<name>A0A4Y2LFP9_ARAVE</name>
<evidence type="ECO:0000313" key="3">
    <source>
        <dbReference type="Proteomes" id="UP000499080"/>
    </source>
</evidence>
<dbReference type="AlphaFoldDB" id="A0A4Y2LFP9"/>
<keyword evidence="3" id="KW-1185">Reference proteome</keyword>
<accession>A0A4Y2LFP9</accession>
<proteinExistence type="predicted"/>
<evidence type="ECO:0000313" key="2">
    <source>
        <dbReference type="EMBL" id="GBN13000.1"/>
    </source>
</evidence>
<dbReference type="Proteomes" id="UP000499080">
    <property type="component" value="Unassembled WGS sequence"/>
</dbReference>
<evidence type="ECO:0000256" key="1">
    <source>
        <dbReference type="SAM" id="MobiDB-lite"/>
    </source>
</evidence>
<sequence>MWVGNVSLIYLAPQRPVSMHGNYGNPSYRCLCLPPAAASLEFAKNPCNFHPYCSRAFQAVVLTESSSRSRRKPRPLIRPAGDGLAFPIHPVSRRADGVG</sequence>
<comment type="caution">
    <text evidence="2">The sequence shown here is derived from an EMBL/GenBank/DDBJ whole genome shotgun (WGS) entry which is preliminary data.</text>
</comment>
<organism evidence="2 3">
    <name type="scientific">Araneus ventricosus</name>
    <name type="common">Orbweaver spider</name>
    <name type="synonym">Epeira ventricosa</name>
    <dbReference type="NCBI Taxonomy" id="182803"/>
    <lineage>
        <taxon>Eukaryota</taxon>
        <taxon>Metazoa</taxon>
        <taxon>Ecdysozoa</taxon>
        <taxon>Arthropoda</taxon>
        <taxon>Chelicerata</taxon>
        <taxon>Arachnida</taxon>
        <taxon>Araneae</taxon>
        <taxon>Araneomorphae</taxon>
        <taxon>Entelegynae</taxon>
        <taxon>Araneoidea</taxon>
        <taxon>Araneidae</taxon>
        <taxon>Araneus</taxon>
    </lineage>
</organism>
<protein>
    <submittedName>
        <fullName evidence="2">Uncharacterized protein</fullName>
    </submittedName>
</protein>
<gene>
    <name evidence="2" type="ORF">AVEN_249860_1</name>
</gene>
<reference evidence="2 3" key="1">
    <citation type="journal article" date="2019" name="Sci. Rep.">
        <title>Orb-weaving spider Araneus ventricosus genome elucidates the spidroin gene catalogue.</title>
        <authorList>
            <person name="Kono N."/>
            <person name="Nakamura H."/>
            <person name="Ohtoshi R."/>
            <person name="Moran D.A.P."/>
            <person name="Shinohara A."/>
            <person name="Yoshida Y."/>
            <person name="Fujiwara M."/>
            <person name="Mori M."/>
            <person name="Tomita M."/>
            <person name="Arakawa K."/>
        </authorList>
    </citation>
    <scope>NUCLEOTIDE SEQUENCE [LARGE SCALE GENOMIC DNA]</scope>
</reference>
<dbReference type="EMBL" id="BGPR01005745">
    <property type="protein sequence ID" value="GBN13000.1"/>
    <property type="molecule type" value="Genomic_DNA"/>
</dbReference>